<keyword evidence="2 12" id="KW-1003">Cell membrane</keyword>
<evidence type="ECO:0000256" key="7">
    <source>
        <dbReference type="ARBA" id="ARBA00023040"/>
    </source>
</evidence>
<keyword evidence="6 12" id="KW-1133">Transmembrane helix</keyword>
<dbReference type="OrthoDB" id="9615015at2759"/>
<dbReference type="GO" id="GO:0004930">
    <property type="term" value="F:G protein-coupled receptor activity"/>
    <property type="evidence" value="ECO:0007669"/>
    <property type="project" value="UniProtKB-KW"/>
</dbReference>
<evidence type="ECO:0000256" key="9">
    <source>
        <dbReference type="ARBA" id="ARBA00023170"/>
    </source>
</evidence>
<evidence type="ECO:0000256" key="10">
    <source>
        <dbReference type="ARBA" id="ARBA00023224"/>
    </source>
</evidence>
<keyword evidence="9 11" id="KW-0675">Receptor</keyword>
<accession>A0A6I9YBS5</accession>
<comment type="subcellular location">
    <subcellularLocation>
        <location evidence="1 12">Cell membrane</location>
        <topology evidence="1 12">Multi-pass membrane protein</topology>
    </subcellularLocation>
</comment>
<comment type="similarity">
    <text evidence="11">Belongs to the G-protein coupled receptor 1 family.</text>
</comment>
<dbReference type="KEGG" id="tsr:106548693"/>
<proteinExistence type="inferred from homology"/>
<dbReference type="Gene3D" id="1.20.1070.10">
    <property type="entry name" value="Rhodopsin 7-helix transmembrane proteins"/>
    <property type="match status" value="1"/>
</dbReference>
<keyword evidence="3 12" id="KW-0716">Sensory transduction</keyword>
<dbReference type="CDD" id="cd15431">
    <property type="entry name" value="7tmA_OR13H-like"/>
    <property type="match status" value="1"/>
</dbReference>
<evidence type="ECO:0000259" key="13">
    <source>
        <dbReference type="PROSITE" id="PS50262"/>
    </source>
</evidence>
<evidence type="ECO:0000256" key="12">
    <source>
        <dbReference type="RuleBase" id="RU363047"/>
    </source>
</evidence>
<evidence type="ECO:0000256" key="5">
    <source>
        <dbReference type="ARBA" id="ARBA00022725"/>
    </source>
</evidence>
<dbReference type="Proteomes" id="UP000504617">
    <property type="component" value="Unplaced"/>
</dbReference>
<keyword evidence="14" id="KW-1185">Reference proteome</keyword>
<reference evidence="15" key="1">
    <citation type="submission" date="2025-08" db="UniProtKB">
        <authorList>
            <consortium name="RefSeq"/>
        </authorList>
    </citation>
    <scope>IDENTIFICATION</scope>
    <source>
        <tissue evidence="15">Skeletal muscle</tissue>
    </source>
</reference>
<sequence length="313" mass="35474">MNQINQTEVWEFVLLGFSDHPKLEPVLFAIFLFIYLLILLGNIGIIILTATDPHLQTPMYFFLQNLAFLNLCYTTAVVPKMLSNMILSKKIISYHMCMAQTYISLFMGAAECILLAVMALDRFLAVCHPLRYTIIMNSQTCIQILAASWIVSFLVSVVPLYLSLPPLCAPYVINHVFCEAPVLLHMICTDTSLNELLMLVGGLGTLMLPFILILISYGYIIGAIMRIHSTSGRWKTFSTCSSHLTVVIIYYGTGMFIYMKPKSSYSEEHDKLISIFYSVINPLLNPIIYSFRNKEVIESLRRAFGINVLDKSY</sequence>
<keyword evidence="7 11" id="KW-0297">G-protein coupled receptor</keyword>
<feature type="transmembrane region" description="Helical" evidence="12">
    <location>
        <begin position="196"/>
        <end position="220"/>
    </location>
</feature>
<keyword evidence="8 12" id="KW-0472">Membrane</keyword>
<feature type="transmembrane region" description="Helical" evidence="12">
    <location>
        <begin position="26"/>
        <end position="48"/>
    </location>
</feature>
<keyword evidence="4 11" id="KW-0812">Transmembrane</keyword>
<feature type="transmembrane region" description="Helical" evidence="12">
    <location>
        <begin position="271"/>
        <end position="291"/>
    </location>
</feature>
<dbReference type="PROSITE" id="PS00237">
    <property type="entry name" value="G_PROTEIN_RECEP_F1_1"/>
    <property type="match status" value="1"/>
</dbReference>
<dbReference type="InterPro" id="IPR000276">
    <property type="entry name" value="GPCR_Rhodpsn"/>
</dbReference>
<dbReference type="PANTHER" id="PTHR26453">
    <property type="entry name" value="OLFACTORY RECEPTOR"/>
    <property type="match status" value="1"/>
</dbReference>
<dbReference type="AlphaFoldDB" id="A0A6I9YBS5"/>
<evidence type="ECO:0000256" key="11">
    <source>
        <dbReference type="RuleBase" id="RU000688"/>
    </source>
</evidence>
<organism evidence="14 15">
    <name type="scientific">Thamnophis sirtalis</name>
    <dbReference type="NCBI Taxonomy" id="35019"/>
    <lineage>
        <taxon>Eukaryota</taxon>
        <taxon>Metazoa</taxon>
        <taxon>Chordata</taxon>
        <taxon>Craniata</taxon>
        <taxon>Vertebrata</taxon>
        <taxon>Euteleostomi</taxon>
        <taxon>Lepidosauria</taxon>
        <taxon>Squamata</taxon>
        <taxon>Bifurcata</taxon>
        <taxon>Unidentata</taxon>
        <taxon>Episquamata</taxon>
        <taxon>Toxicofera</taxon>
        <taxon>Serpentes</taxon>
        <taxon>Colubroidea</taxon>
        <taxon>Colubridae</taxon>
        <taxon>Natricinae</taxon>
        <taxon>Thamnophis</taxon>
    </lineage>
</organism>
<dbReference type="SUPFAM" id="SSF81321">
    <property type="entry name" value="Family A G protein-coupled receptor-like"/>
    <property type="match status" value="1"/>
</dbReference>
<dbReference type="PROSITE" id="PS50262">
    <property type="entry name" value="G_PROTEIN_RECEP_F1_2"/>
    <property type="match status" value="1"/>
</dbReference>
<protein>
    <recommendedName>
        <fullName evidence="12">Olfactory receptor</fullName>
    </recommendedName>
</protein>
<name>A0A6I9YBS5_9SAUR</name>
<evidence type="ECO:0000256" key="3">
    <source>
        <dbReference type="ARBA" id="ARBA00022606"/>
    </source>
</evidence>
<dbReference type="GO" id="GO:0005886">
    <property type="term" value="C:plasma membrane"/>
    <property type="evidence" value="ECO:0007669"/>
    <property type="project" value="UniProtKB-SubCell"/>
</dbReference>
<evidence type="ECO:0000313" key="15">
    <source>
        <dbReference type="RefSeq" id="XP_013921596.1"/>
    </source>
</evidence>
<keyword evidence="10 11" id="KW-0807">Transducer</keyword>
<gene>
    <name evidence="15" type="primary">LOC106548693</name>
</gene>
<evidence type="ECO:0000256" key="2">
    <source>
        <dbReference type="ARBA" id="ARBA00022475"/>
    </source>
</evidence>
<dbReference type="PRINTS" id="PR00237">
    <property type="entry name" value="GPCRRHODOPSN"/>
</dbReference>
<feature type="transmembrane region" description="Helical" evidence="12">
    <location>
        <begin position="141"/>
        <end position="162"/>
    </location>
</feature>
<evidence type="ECO:0000256" key="8">
    <source>
        <dbReference type="ARBA" id="ARBA00023136"/>
    </source>
</evidence>
<dbReference type="GO" id="GO:0004984">
    <property type="term" value="F:olfactory receptor activity"/>
    <property type="evidence" value="ECO:0007669"/>
    <property type="project" value="InterPro"/>
</dbReference>
<feature type="transmembrane region" description="Helical" evidence="12">
    <location>
        <begin position="102"/>
        <end position="120"/>
    </location>
</feature>
<dbReference type="PRINTS" id="PR00245">
    <property type="entry name" value="OLFACTORYR"/>
</dbReference>
<feature type="transmembrane region" description="Helical" evidence="12">
    <location>
        <begin position="241"/>
        <end position="259"/>
    </location>
</feature>
<evidence type="ECO:0000256" key="4">
    <source>
        <dbReference type="ARBA" id="ARBA00022692"/>
    </source>
</evidence>
<feature type="transmembrane region" description="Helical" evidence="12">
    <location>
        <begin position="60"/>
        <end position="82"/>
    </location>
</feature>
<evidence type="ECO:0000313" key="14">
    <source>
        <dbReference type="Proteomes" id="UP000504617"/>
    </source>
</evidence>
<evidence type="ECO:0000256" key="6">
    <source>
        <dbReference type="ARBA" id="ARBA00022989"/>
    </source>
</evidence>
<dbReference type="Pfam" id="PF13853">
    <property type="entry name" value="7tm_4"/>
    <property type="match status" value="1"/>
</dbReference>
<dbReference type="GeneID" id="106548693"/>
<keyword evidence="5 12" id="KW-0552">Olfaction</keyword>
<dbReference type="FunFam" id="1.20.1070.10:FF:000005">
    <property type="entry name" value="Olfactory receptor"/>
    <property type="match status" value="1"/>
</dbReference>
<dbReference type="InterPro" id="IPR017452">
    <property type="entry name" value="GPCR_Rhodpsn_7TM"/>
</dbReference>
<evidence type="ECO:0000256" key="1">
    <source>
        <dbReference type="ARBA" id="ARBA00004651"/>
    </source>
</evidence>
<feature type="domain" description="G-protein coupled receptors family 1 profile" evidence="13">
    <location>
        <begin position="41"/>
        <end position="289"/>
    </location>
</feature>
<dbReference type="InterPro" id="IPR000725">
    <property type="entry name" value="Olfact_rcpt"/>
</dbReference>
<dbReference type="RefSeq" id="XP_013921596.1">
    <property type="nucleotide sequence ID" value="XM_014066121.1"/>
</dbReference>